<dbReference type="HOGENOM" id="CLU_998379_0_0_1"/>
<dbReference type="GO" id="GO:0003677">
    <property type="term" value="F:DNA binding"/>
    <property type="evidence" value="ECO:0007669"/>
    <property type="project" value="UniProtKB-KW"/>
</dbReference>
<feature type="region of interest" description="Disordered" evidence="1">
    <location>
        <begin position="1"/>
        <end position="76"/>
    </location>
</feature>
<reference evidence="3" key="2">
    <citation type="submission" date="2020-05" db="UniProtKB">
        <authorList>
            <consortium name="EnsemblMetazoa"/>
        </authorList>
    </citation>
    <scope>IDENTIFICATION</scope>
    <source>
        <strain evidence="3">JHB</strain>
    </source>
</reference>
<dbReference type="VEuPathDB" id="VectorBase:CPIJ002171"/>
<dbReference type="Proteomes" id="UP000002320">
    <property type="component" value="Unassembled WGS sequence"/>
</dbReference>
<gene>
    <name evidence="3" type="primary">6033381</name>
    <name evidence="2" type="ORF">CpipJ_CPIJ002171</name>
</gene>
<dbReference type="OrthoDB" id="6159439at2759"/>
<sequence>MSSTTHEEEDLDHDQEINVDADSDSHSRMSYNSAASEDIDLDGDGNGSSCYDESDLASDHQTPSEQTTRSPNENLTFSISRLLSKSYGRKDHDHDHHSKQDKESSDGDGDGPNGKSEHHITASGLHYTAGALYSYPIYPAGHVLRVPPQRGPCNPLTWSLPPLHPAALAHQAVKDRLAAARVVFARRCELSNTTTLRAPIVSIAYDRTSVVCARMLAIANGAGRVRMESALQLAEKDTPFVAERGEVLVILATTDKSAVPPVPVNKATVDERNKSVQCK</sequence>
<dbReference type="AlphaFoldDB" id="B0W556"/>
<evidence type="ECO:0000313" key="3">
    <source>
        <dbReference type="EnsemblMetazoa" id="CPIJ002171-PA"/>
    </source>
</evidence>
<name>B0W556_CULQU</name>
<feature type="region of interest" description="Disordered" evidence="1">
    <location>
        <begin position="88"/>
        <end position="119"/>
    </location>
</feature>
<reference evidence="2" key="1">
    <citation type="submission" date="2007-03" db="EMBL/GenBank/DDBJ databases">
        <title>Annotation of Culex pipiens quinquefasciatus.</title>
        <authorList>
            <consortium name="The Broad Institute Genome Sequencing Platform"/>
            <person name="Atkinson P.W."/>
            <person name="Hemingway J."/>
            <person name="Christensen B.M."/>
            <person name="Higgs S."/>
            <person name="Kodira C."/>
            <person name="Hannick L."/>
            <person name="Megy K."/>
            <person name="O'Leary S."/>
            <person name="Pearson M."/>
            <person name="Haas B.J."/>
            <person name="Mauceli E."/>
            <person name="Wortman J.R."/>
            <person name="Lee N.H."/>
            <person name="Guigo R."/>
            <person name="Stanke M."/>
            <person name="Alvarado L."/>
            <person name="Amedeo P."/>
            <person name="Antoine C.H."/>
            <person name="Arensburger P."/>
            <person name="Bidwell S.L."/>
            <person name="Crawford M."/>
            <person name="Camaro F."/>
            <person name="Devon K."/>
            <person name="Engels R."/>
            <person name="Hammond M."/>
            <person name="Howarth C."/>
            <person name="Koehrsen M."/>
            <person name="Lawson D."/>
            <person name="Montgomery P."/>
            <person name="Nene V."/>
            <person name="Nusbaum C."/>
            <person name="Puiu D."/>
            <person name="Romero-Severson J."/>
            <person name="Severson D.W."/>
            <person name="Shumway M."/>
            <person name="Sisk P."/>
            <person name="Stolte C."/>
            <person name="Zeng Q."/>
            <person name="Eisenstadt E."/>
            <person name="Fraser-Liggett C."/>
            <person name="Strausberg R."/>
            <person name="Galagan J."/>
            <person name="Birren B."/>
            <person name="Collins F.H."/>
        </authorList>
    </citation>
    <scope>NUCLEOTIDE SEQUENCE [LARGE SCALE GENOMIC DNA]</scope>
    <source>
        <strain evidence="2">JHB</strain>
    </source>
</reference>
<evidence type="ECO:0000313" key="4">
    <source>
        <dbReference type="Proteomes" id="UP000002320"/>
    </source>
</evidence>
<dbReference type="InParanoid" id="B0W556"/>
<dbReference type="EMBL" id="DS231841">
    <property type="protein sequence ID" value="EDS34803.1"/>
    <property type="molecule type" value="Genomic_DNA"/>
</dbReference>
<proteinExistence type="predicted"/>
<evidence type="ECO:0000256" key="1">
    <source>
        <dbReference type="SAM" id="MobiDB-lite"/>
    </source>
</evidence>
<feature type="compositionally biased region" description="Acidic residues" evidence="1">
    <location>
        <begin position="7"/>
        <end position="22"/>
    </location>
</feature>
<feature type="compositionally biased region" description="Basic and acidic residues" evidence="1">
    <location>
        <begin position="88"/>
        <end position="105"/>
    </location>
</feature>
<feature type="compositionally biased region" description="Polar residues" evidence="1">
    <location>
        <begin position="59"/>
        <end position="76"/>
    </location>
</feature>
<accession>B0W556</accession>
<organism>
    <name type="scientific">Culex quinquefasciatus</name>
    <name type="common">Southern house mosquito</name>
    <name type="synonym">Culex pungens</name>
    <dbReference type="NCBI Taxonomy" id="7176"/>
    <lineage>
        <taxon>Eukaryota</taxon>
        <taxon>Metazoa</taxon>
        <taxon>Ecdysozoa</taxon>
        <taxon>Arthropoda</taxon>
        <taxon>Hexapoda</taxon>
        <taxon>Insecta</taxon>
        <taxon>Pterygota</taxon>
        <taxon>Neoptera</taxon>
        <taxon>Endopterygota</taxon>
        <taxon>Diptera</taxon>
        <taxon>Nematocera</taxon>
        <taxon>Culicoidea</taxon>
        <taxon>Culicidae</taxon>
        <taxon>Culicinae</taxon>
        <taxon>Culicini</taxon>
        <taxon>Culex</taxon>
        <taxon>Culex</taxon>
    </lineage>
</organism>
<keyword evidence="4" id="KW-1185">Reference proteome</keyword>
<dbReference type="KEGG" id="cqu:CpipJ_CPIJ002171"/>
<keyword evidence="2" id="KW-0371">Homeobox</keyword>
<evidence type="ECO:0000313" key="2">
    <source>
        <dbReference type="EMBL" id="EDS34803.1"/>
    </source>
</evidence>
<dbReference type="EnsemblMetazoa" id="CPIJ002171-RA">
    <property type="protein sequence ID" value="CPIJ002171-PA"/>
    <property type="gene ID" value="CPIJ002171"/>
</dbReference>
<dbReference type="VEuPathDB" id="VectorBase:CQUJHB011233"/>
<protein>
    <submittedName>
        <fullName evidence="2 3">T-cell leukemia homeobox protein</fullName>
    </submittedName>
</protein>
<dbReference type="eggNOG" id="KOG0488">
    <property type="taxonomic scope" value="Eukaryota"/>
</dbReference>